<accession>A0A1W1BEH0</accession>
<gene>
    <name evidence="3" type="ORF">MNB_SV-9-1378</name>
</gene>
<dbReference type="EC" id="3.2.1.14" evidence="3"/>
<dbReference type="PANTHER" id="PTHR36453:SF1">
    <property type="entry name" value="RIGHT HANDED BETA HELIX DOMAIN-CONTAINING PROTEIN"/>
    <property type="match status" value="1"/>
</dbReference>
<dbReference type="InterPro" id="IPR012334">
    <property type="entry name" value="Pectin_lyas_fold"/>
</dbReference>
<dbReference type="InterPro" id="IPR038255">
    <property type="entry name" value="PBS_linker_sf"/>
</dbReference>
<dbReference type="AlphaFoldDB" id="A0A1W1BEH0"/>
<dbReference type="EMBL" id="FPHG01000013">
    <property type="protein sequence ID" value="SFV51912.1"/>
    <property type="molecule type" value="Genomic_DNA"/>
</dbReference>
<evidence type="ECO:0000256" key="1">
    <source>
        <dbReference type="SAM" id="MobiDB-lite"/>
    </source>
</evidence>
<dbReference type="Gene3D" id="1.10.3130.20">
    <property type="entry name" value="Phycobilisome linker domain"/>
    <property type="match status" value="1"/>
</dbReference>
<feature type="domain" description="DUF4214" evidence="2">
    <location>
        <begin position="58"/>
        <end position="109"/>
    </location>
</feature>
<keyword evidence="3" id="KW-0378">Hydrolase</keyword>
<feature type="region of interest" description="Disordered" evidence="1">
    <location>
        <begin position="179"/>
        <end position="199"/>
    </location>
</feature>
<dbReference type="InterPro" id="IPR025282">
    <property type="entry name" value="DUF4214"/>
</dbReference>
<keyword evidence="3" id="KW-0326">Glycosidase</keyword>
<dbReference type="Pfam" id="PF13946">
    <property type="entry name" value="DUF4214"/>
    <property type="match status" value="1"/>
</dbReference>
<reference evidence="3" key="1">
    <citation type="submission" date="2016-10" db="EMBL/GenBank/DDBJ databases">
        <authorList>
            <person name="de Groot N.N."/>
        </authorList>
    </citation>
    <scope>NUCLEOTIDE SEQUENCE</scope>
</reference>
<dbReference type="SUPFAM" id="SSF51126">
    <property type="entry name" value="Pectin lyase-like"/>
    <property type="match status" value="1"/>
</dbReference>
<organism evidence="3">
    <name type="scientific">hydrothermal vent metagenome</name>
    <dbReference type="NCBI Taxonomy" id="652676"/>
    <lineage>
        <taxon>unclassified sequences</taxon>
        <taxon>metagenomes</taxon>
        <taxon>ecological metagenomes</taxon>
    </lineage>
</organism>
<dbReference type="InterPro" id="IPR011050">
    <property type="entry name" value="Pectin_lyase_fold/virulence"/>
</dbReference>
<protein>
    <submittedName>
        <fullName evidence="3">Chitinase</fullName>
        <ecNumber evidence="3">3.2.1.14</ecNumber>
    </submittedName>
</protein>
<dbReference type="GO" id="GO:0008843">
    <property type="term" value="F:endochitinase activity"/>
    <property type="evidence" value="ECO:0007669"/>
    <property type="project" value="UniProtKB-EC"/>
</dbReference>
<proteinExistence type="predicted"/>
<evidence type="ECO:0000313" key="3">
    <source>
        <dbReference type="EMBL" id="SFV51912.1"/>
    </source>
</evidence>
<evidence type="ECO:0000259" key="2">
    <source>
        <dbReference type="Pfam" id="PF13946"/>
    </source>
</evidence>
<dbReference type="Gene3D" id="2.160.20.10">
    <property type="entry name" value="Single-stranded right-handed beta-helix, Pectin lyase-like"/>
    <property type="match status" value="2"/>
</dbReference>
<name>A0A1W1BEH0_9ZZZZ</name>
<sequence length="983" mass="111205">MFKKILFSLLFTGVILYASPKSQSSVTKLYIATFDRAPDNNGLKYWVDSSKLELEGVAESFFDQEETKSKYPTNINNGDFINYVYSNLFKRKPDSAGFDYWLDQLENHSSVIHRSVFLLAVINGAKDNDSKILENKTIVGLSFANNGRDDLVQAQEVMTGITADESSVKNALDKYKIPEYTPDTGGNEGDGAEKLPPPPTNIEELLVSTKLAREKLRDYTPLQSFNYGKEFFVSTTGNDNNSGTINSPFATLQKARDAVRAYKKSNGIPSGGVVVWFRGGNYIIPKGVDFTSEDSGENGSPIAYRGYKNEKVRLMGAVPINSDWFKSVNSSDPLWNRLDSSARGNIKVVNLKEHGITNLGKLDEWHYASNTPLELFDDTTSLDVARWPDREQSDKIPYYTDNKINIYGDNLSPNVAGSYTKETNIKSTDDYYTSFKKDDLVDGKQYYIRHFKAPTDKVRRTWAISTGVNKDAPFSYSGTGYSIPRDFTNHSSNASGIPMTVRFEDIQFGFASMRKGISNRKFEYIGDRPSRWKDTGDLWVNEMFNYAWRNEHIPITSIDTTNKIITMKYNDPLGIKQKEIKRQYYVYNVLEELTTAGEYFIDKESSNLYYYPKRNLSISKLYGSIVEDYIINFNGSSFVEFHDMAIEMSRQDIVRFSSGSHNLLSHLKLRLSGRNLAKIEEDSSYSGVEYSELSESGERAVVLDGGNSMTLKDGKNFVTNNHIIGDNRWSWTSQGAIGVYGVGNRAEHNDIHGYKHQAINYRANNCSISYNNIYDVLSYTEDAGAIYSGRTWNHRGNKIKYNFIHDIKNNYSQQILTGIYFDATLSEQEVIGNIFYNIDGKGMLQAGGRDNIIENNLFVHIATPFMGMNHGITSYSTTSGSSFNMLEKALKYNFKSGIYASTYPKLAKFPTKWSDIIGTHWLEPEGNSFRNNAGKDNLRWALNGKIKSGTKDFESYDYAEMTPIDMSSSKFKELPYGEIGIQF</sequence>
<dbReference type="PANTHER" id="PTHR36453">
    <property type="entry name" value="SECRETED PROTEIN-RELATED"/>
    <property type="match status" value="1"/>
</dbReference>